<protein>
    <submittedName>
        <fullName evidence="1">GNAT family N-acetyltransferase</fullName>
    </submittedName>
</protein>
<dbReference type="InterPro" id="IPR016181">
    <property type="entry name" value="Acyl_CoA_acyltransferase"/>
</dbReference>
<dbReference type="AlphaFoldDB" id="A0A520N6S7"/>
<dbReference type="GO" id="GO:0016740">
    <property type="term" value="F:transferase activity"/>
    <property type="evidence" value="ECO:0007669"/>
    <property type="project" value="UniProtKB-KW"/>
</dbReference>
<proteinExistence type="predicted"/>
<dbReference type="Proteomes" id="UP000315283">
    <property type="component" value="Unassembled WGS sequence"/>
</dbReference>
<dbReference type="PANTHER" id="PTHR47017">
    <property type="entry name" value="ACYL-COA"/>
    <property type="match status" value="1"/>
</dbReference>
<reference evidence="1 2" key="1">
    <citation type="submission" date="2019-02" db="EMBL/GenBank/DDBJ databases">
        <title>Prokaryotic population dynamics and viral predation in marine succession experiment using metagenomics: the confinement effect.</title>
        <authorList>
            <person name="Haro-Moreno J.M."/>
            <person name="Rodriguez-Valera F."/>
            <person name="Lopez-Perez M."/>
        </authorList>
    </citation>
    <scope>NUCLEOTIDE SEQUENCE [LARGE SCALE GENOMIC DNA]</scope>
    <source>
        <strain evidence="1">MED-G164</strain>
    </source>
</reference>
<comment type="caution">
    <text evidence="1">The sequence shown here is derived from an EMBL/GenBank/DDBJ whole genome shotgun (WGS) entry which is preliminary data.</text>
</comment>
<dbReference type="PANTHER" id="PTHR47017:SF1">
    <property type="entry name" value="ACYL-COA"/>
    <property type="match status" value="1"/>
</dbReference>
<dbReference type="SUPFAM" id="SSF55729">
    <property type="entry name" value="Acyl-CoA N-acyltransferases (Nat)"/>
    <property type="match status" value="1"/>
</dbReference>
<accession>A0A520N6S7</accession>
<evidence type="ECO:0000313" key="1">
    <source>
        <dbReference type="EMBL" id="RZO29198.1"/>
    </source>
</evidence>
<dbReference type="Gene3D" id="3.40.630.30">
    <property type="match status" value="1"/>
</dbReference>
<keyword evidence="1" id="KW-0808">Transferase</keyword>
<sequence length="379" mass="45497">MTKGLRFVENISSLSKSEFETLTKDLNSPFINYDFLSSLELSKCVTSLTGWQPNHLISNENNKLNGFMPLYLKDNSQGEFVFDHSWSYALNRAGRKYYPKLLSAIPFTPCESEKIIGNKLNNLFIKEVIEFMNLNKIETWHILFPDKNLKGDLRENNFIERNGYKFVWKNKGYDTFEDYLNIFKSRQRKNIRTERRKISELNIDFEIKDAKNLSHDDWDKFYIFYKNTYEQRFQRPYLNRDFFRMIHDARDSVKPIIFFAKIKEEKIAGSLCFRGGDTLYGRHWGSMYSIDSLHFECCYYQGIEYCINNNIYNFDPGVQGEHKIRRGFEPEITCSYHYIKERDFHNAINDFCKKEREEIKTYLRACERYTPFKKEYKIE</sequence>
<name>A0A520N6S7_9GAMM</name>
<organism evidence="1 2">
    <name type="scientific">SAR86 cluster bacterium</name>
    <dbReference type="NCBI Taxonomy" id="2030880"/>
    <lineage>
        <taxon>Bacteria</taxon>
        <taxon>Pseudomonadati</taxon>
        <taxon>Pseudomonadota</taxon>
        <taxon>Gammaproteobacteria</taxon>
        <taxon>SAR86 cluster</taxon>
    </lineage>
</organism>
<dbReference type="EMBL" id="SHBJ01000002">
    <property type="protein sequence ID" value="RZO29198.1"/>
    <property type="molecule type" value="Genomic_DNA"/>
</dbReference>
<dbReference type="InterPro" id="IPR007434">
    <property type="entry name" value="FemAB-like"/>
</dbReference>
<dbReference type="Pfam" id="PF04339">
    <property type="entry name" value="FemAB_like"/>
    <property type="match status" value="1"/>
</dbReference>
<evidence type="ECO:0000313" key="2">
    <source>
        <dbReference type="Proteomes" id="UP000315283"/>
    </source>
</evidence>
<gene>
    <name evidence="1" type="ORF">EVA97_00530</name>
</gene>